<evidence type="ECO:0000313" key="2">
    <source>
        <dbReference type="EMBL" id="GGJ52773.1"/>
    </source>
</evidence>
<accession>A0ABQ2DBW9</accession>
<sequence length="845" mass="94977">MTQAIQEPSSRHSLQGTFKAGTFKLWPFLCVRGAGFPVDWALSLSAAGISRQADLLNAKQNELQRVQEKTLQHLRAQLEASPTRTPERDRLVKWVRALQQGRCPESDSSGLQPFREALQAVQEQQDAYQHTFQQDMPEVTRTLQELALKPLFQEAVLWQNRRAFQSGIQPLLNHQPGLEKRSSQVRQHEQMVASYLQRYSLKNDSIGFFGPIGWGGFQQAPFQVLHKPGKQLLKRRQVYWEGWALDAFARSLSSLPGMQPWLPPRLKSFVGFEGTTLTLPGRPGIPLDVPGVTLLKLCNGERSAQQIADLAAQQGVPAQQVYGLFSQLQQQGLLDWSFRAPLEPHAERYLLSQLQQIGDPGLKKLALGQLEQLEQGRQAVQEAHGNPEKLNLALGKLDEVFQQITGQDTTRGAGRNYAGRTLVYEDCQRDLHFEVGQLLLDRLGPALELLLVSGNWATAQLGRLYRQVFHGLYQQIAAALGQQAFDIAVFWQQAQPLMLGPDAPAKQVLHLFQQKWAEILDLDPESKQVHFTLQELEAKVRAAFDTPDLGWQSARYQCPDIMVSASSLEALQNGDYQLVMGEMHLAQNTQVTALFVQQHPDAALIEHLLETDIPQARLHPVPPEDWEGYTTRTSLGVVPGKDHRLIMSENIASTPLKQQIPIGDLVVELQDGQLIARTRDHRISFDLIEAVAEGLNEVAVDFFRLLAEKPHQPRVAFGDLVVSRENWTVQVDALKFANLKAESSRFLEARRWAASQGLPRLVFVKTPVEGKPFFVDFDSPVYVELFCKAVRRTQEAGKPSLKISEMLPTPENTWLTDHEGHTYTCEMRCVVVRQEAQEGHGEHGG</sequence>
<organism evidence="2 3">
    <name type="scientific">Deinococcus roseus</name>
    <dbReference type="NCBI Taxonomy" id="392414"/>
    <lineage>
        <taxon>Bacteria</taxon>
        <taxon>Thermotogati</taxon>
        <taxon>Deinococcota</taxon>
        <taxon>Deinococci</taxon>
        <taxon>Deinococcales</taxon>
        <taxon>Deinococcaceae</taxon>
        <taxon>Deinococcus</taxon>
    </lineage>
</organism>
<dbReference type="Pfam" id="PF04738">
    <property type="entry name" value="Lant_dehydr_N"/>
    <property type="match status" value="1"/>
</dbReference>
<proteinExistence type="predicted"/>
<dbReference type="Proteomes" id="UP000632222">
    <property type="component" value="Unassembled WGS sequence"/>
</dbReference>
<keyword evidence="3" id="KW-1185">Reference proteome</keyword>
<comment type="caution">
    <text evidence="2">The sequence shown here is derived from an EMBL/GenBank/DDBJ whole genome shotgun (WGS) entry which is preliminary data.</text>
</comment>
<evidence type="ECO:0000313" key="3">
    <source>
        <dbReference type="Proteomes" id="UP000632222"/>
    </source>
</evidence>
<dbReference type="InterPro" id="IPR006827">
    <property type="entry name" value="Lant_deHydtase_N"/>
</dbReference>
<feature type="domain" description="Lantibiotic dehydratase N-terminal" evidence="1">
    <location>
        <begin position="150"/>
        <end position="785"/>
    </location>
</feature>
<protein>
    <recommendedName>
        <fullName evidence="1">Lantibiotic dehydratase N-terminal domain-containing protein</fullName>
    </recommendedName>
</protein>
<evidence type="ECO:0000259" key="1">
    <source>
        <dbReference type="Pfam" id="PF04738"/>
    </source>
</evidence>
<reference evidence="3" key="1">
    <citation type="journal article" date="2019" name="Int. J. Syst. Evol. Microbiol.">
        <title>The Global Catalogue of Microorganisms (GCM) 10K type strain sequencing project: providing services to taxonomists for standard genome sequencing and annotation.</title>
        <authorList>
            <consortium name="The Broad Institute Genomics Platform"/>
            <consortium name="The Broad Institute Genome Sequencing Center for Infectious Disease"/>
            <person name="Wu L."/>
            <person name="Ma J."/>
        </authorList>
    </citation>
    <scope>NUCLEOTIDE SEQUENCE [LARGE SCALE GENOMIC DNA]</scope>
    <source>
        <strain evidence="3">JCM 14370</strain>
    </source>
</reference>
<gene>
    <name evidence="2" type="ORF">GCM10008938_43430</name>
</gene>
<dbReference type="EMBL" id="BMOD01000025">
    <property type="protein sequence ID" value="GGJ52773.1"/>
    <property type="molecule type" value="Genomic_DNA"/>
</dbReference>
<dbReference type="RefSeq" id="WP_189006892.1">
    <property type="nucleotide sequence ID" value="NZ_BMOD01000025.1"/>
</dbReference>
<name>A0ABQ2DBW9_9DEIO</name>